<accession>A0A9W6WRF0</accession>
<dbReference type="PANTHER" id="PTHR23359">
    <property type="entry name" value="NUCLEOTIDE KINASE"/>
    <property type="match status" value="1"/>
</dbReference>
<evidence type="ECO:0000256" key="1">
    <source>
        <dbReference type="ARBA" id="ARBA00022679"/>
    </source>
</evidence>
<dbReference type="InterPro" id="IPR047499">
    <property type="entry name" value="DD_AK7"/>
</dbReference>
<name>A0A9W6WRF0_9STRA</name>
<dbReference type="Pfam" id="PF05186">
    <property type="entry name" value="Dpy-30"/>
    <property type="match status" value="1"/>
</dbReference>
<dbReference type="CDD" id="cd22967">
    <property type="entry name" value="DD_AK7"/>
    <property type="match status" value="1"/>
</dbReference>
<keyword evidence="3" id="KW-0418">Kinase</keyword>
<dbReference type="InterPro" id="IPR000850">
    <property type="entry name" value="Adenylat/UMP-CMP_kin"/>
</dbReference>
<dbReference type="GO" id="GO:0005524">
    <property type="term" value="F:ATP binding"/>
    <property type="evidence" value="ECO:0007669"/>
    <property type="project" value="InterPro"/>
</dbReference>
<dbReference type="InterPro" id="IPR036291">
    <property type="entry name" value="NAD(P)-bd_dom_sf"/>
</dbReference>
<dbReference type="EMBL" id="BSXW01000173">
    <property type="protein sequence ID" value="GMF13845.1"/>
    <property type="molecule type" value="Genomic_DNA"/>
</dbReference>
<evidence type="ECO:0000313" key="6">
    <source>
        <dbReference type="Proteomes" id="UP001165083"/>
    </source>
</evidence>
<feature type="region of interest" description="Disordered" evidence="4">
    <location>
        <begin position="409"/>
        <end position="442"/>
    </location>
</feature>
<protein>
    <submittedName>
        <fullName evidence="5">Unnamed protein product</fullName>
    </submittedName>
</protein>
<dbReference type="GO" id="GO:0019205">
    <property type="term" value="F:nucleobase-containing compound kinase activity"/>
    <property type="evidence" value="ECO:0007669"/>
    <property type="project" value="InterPro"/>
</dbReference>
<evidence type="ECO:0000256" key="2">
    <source>
        <dbReference type="ARBA" id="ARBA00022741"/>
    </source>
</evidence>
<dbReference type="Gene3D" id="3.40.50.300">
    <property type="entry name" value="P-loop containing nucleotide triphosphate hydrolases"/>
    <property type="match status" value="1"/>
</dbReference>
<dbReference type="SUPFAM" id="SSF52540">
    <property type="entry name" value="P-loop containing nucleoside triphosphate hydrolases"/>
    <property type="match status" value="1"/>
</dbReference>
<evidence type="ECO:0000313" key="5">
    <source>
        <dbReference type="EMBL" id="GMF13845.1"/>
    </source>
</evidence>
<feature type="region of interest" description="Disordered" evidence="4">
    <location>
        <begin position="518"/>
        <end position="561"/>
    </location>
</feature>
<dbReference type="Gene3D" id="1.20.890.10">
    <property type="entry name" value="cAMP-dependent protein kinase regulatory subunit, dimerization-anchoring domain"/>
    <property type="match status" value="1"/>
</dbReference>
<keyword evidence="1" id="KW-0808">Transferase</keyword>
<evidence type="ECO:0000256" key="4">
    <source>
        <dbReference type="SAM" id="MobiDB-lite"/>
    </source>
</evidence>
<reference evidence="5" key="1">
    <citation type="submission" date="2023-04" db="EMBL/GenBank/DDBJ databases">
        <title>Phytophthora lilii NBRC 32176.</title>
        <authorList>
            <person name="Ichikawa N."/>
            <person name="Sato H."/>
            <person name="Tonouchi N."/>
        </authorList>
    </citation>
    <scope>NUCLEOTIDE SEQUENCE</scope>
    <source>
        <strain evidence="5">NBRC 32176</strain>
    </source>
</reference>
<feature type="region of interest" description="Disordered" evidence="4">
    <location>
        <begin position="704"/>
        <end position="736"/>
    </location>
</feature>
<proteinExistence type="predicted"/>
<dbReference type="AlphaFoldDB" id="A0A9W6WRF0"/>
<dbReference type="SUPFAM" id="SSF51735">
    <property type="entry name" value="NAD(P)-binding Rossmann-fold domains"/>
    <property type="match status" value="1"/>
</dbReference>
<evidence type="ECO:0000256" key="3">
    <source>
        <dbReference type="ARBA" id="ARBA00022777"/>
    </source>
</evidence>
<dbReference type="GO" id="GO:0006139">
    <property type="term" value="P:nucleobase-containing compound metabolic process"/>
    <property type="evidence" value="ECO:0007669"/>
    <property type="project" value="InterPro"/>
</dbReference>
<dbReference type="InterPro" id="IPR027417">
    <property type="entry name" value="P-loop_NTPase"/>
</dbReference>
<dbReference type="OrthoDB" id="10262413at2759"/>
<comment type="caution">
    <text evidence="5">The sequence shown here is derived from an EMBL/GenBank/DDBJ whole genome shotgun (WGS) entry which is preliminary data.</text>
</comment>
<dbReference type="InterPro" id="IPR007858">
    <property type="entry name" value="Dpy-30_motif"/>
</dbReference>
<feature type="compositionally biased region" description="Polar residues" evidence="4">
    <location>
        <begin position="417"/>
        <end position="433"/>
    </location>
</feature>
<dbReference type="Gene3D" id="3.40.50.720">
    <property type="entry name" value="NAD(P)-binding Rossmann-like Domain"/>
    <property type="match status" value="1"/>
</dbReference>
<gene>
    <name evidence="5" type="ORF">Plil01_000427700</name>
</gene>
<sequence>MRVFITDLGSSLSTELARNCQDGGLEVVGTAARGGKSEMAALKRQLQSHPSSDIAGAVKEPVALQSDATAWRRLVQMADVVVVTSLVADPKLGMETLKAFEKRGAAKTEEDANEEEGERVKRFIAVSSVLSWSKNAPFAASGAGTGHVEDDFKTRRPARKYAELKTAETQILSAHRTGEIETCIVGAGLVYGGAQSQLQLIFREAWLHPNRPLLVPSLTAPDQATSQGRNLLPMISLYDLALLVFRVAASPSPPPKKYLLAVDKTSGSTTLRDVCRGVSTLLASGRLRDRDDSDCAADAEADALLLDEEEEFVTPLQLHLRFDTSAGAIHSLVAPEEWRHYSRGLLGNLPFFVDDFIHAMDLRPLRTIILGAPRAGKTLLSRRLARDYYLPYLSPATLLSELFAPENDATHGIPPKVSQTDPENDAGQQNNDTEPTDLNKLPNELQDAVETQKLRDELQQWAPAPGSTSEHTNQLPENAAVALLRWKLRGAACRNQGYVLDGFPISAAQAEQIFAQEPNSDGTLDGESEGSGEAGDSASSNPTDEAEGGETRAEENAGGGADGQAVDVEALLARLKPRHQVQIPNRVIVLQGPRALLEIRAQALSEAEAERTENSQEAFARRFDEFEANIEAVEAFFEKPKPADPVEPKANAVDGVEVLELTMRDEHAYRDEAAFAAPIQRYIEQGGRAPRNFHPTRAELREQHRAAKKQAREAEIRAAQRTREQGEQDEAAQQAKLARERARLELLQREEAELLETRAKPLRTYLMDTVLPALTEGMLEVVKVQPTDPIDYLAEFLFRKGQELDEEVKED</sequence>
<keyword evidence="2" id="KW-0547">Nucleotide-binding</keyword>
<feature type="compositionally biased region" description="Basic and acidic residues" evidence="4">
    <location>
        <begin position="704"/>
        <end position="726"/>
    </location>
</feature>
<keyword evidence="6" id="KW-1185">Reference proteome</keyword>
<dbReference type="Proteomes" id="UP001165083">
    <property type="component" value="Unassembled WGS sequence"/>
</dbReference>
<organism evidence="5 6">
    <name type="scientific">Phytophthora lilii</name>
    <dbReference type="NCBI Taxonomy" id="2077276"/>
    <lineage>
        <taxon>Eukaryota</taxon>
        <taxon>Sar</taxon>
        <taxon>Stramenopiles</taxon>
        <taxon>Oomycota</taxon>
        <taxon>Peronosporomycetes</taxon>
        <taxon>Peronosporales</taxon>
        <taxon>Peronosporaceae</taxon>
        <taxon>Phytophthora</taxon>
    </lineage>
</organism>